<comment type="caution">
    <text evidence="3">The sequence shown here is derived from an EMBL/GenBank/DDBJ whole genome shotgun (WGS) entry which is preliminary data.</text>
</comment>
<organism evidence="3 4">
    <name type="scientific">Malassezia globosa (strain ATCC MYA-4612 / CBS 7966)</name>
    <name type="common">Dandruff-associated fungus</name>
    <dbReference type="NCBI Taxonomy" id="425265"/>
    <lineage>
        <taxon>Eukaryota</taxon>
        <taxon>Fungi</taxon>
        <taxon>Dikarya</taxon>
        <taxon>Basidiomycota</taxon>
        <taxon>Ustilaginomycotina</taxon>
        <taxon>Malasseziomycetes</taxon>
        <taxon>Malasseziales</taxon>
        <taxon>Malasseziaceae</taxon>
        <taxon>Malassezia</taxon>
    </lineage>
</organism>
<keyword evidence="4" id="KW-1185">Reference proteome</keyword>
<evidence type="ECO:0000256" key="2">
    <source>
        <dbReference type="ARBA" id="ARBA00023002"/>
    </source>
</evidence>
<dbReference type="PANTHER" id="PTHR24320">
    <property type="entry name" value="RETINOL DEHYDROGENASE"/>
    <property type="match status" value="1"/>
</dbReference>
<dbReference type="GeneID" id="5854662"/>
<dbReference type="GO" id="GO:0016491">
    <property type="term" value="F:oxidoreductase activity"/>
    <property type="evidence" value="ECO:0007669"/>
    <property type="project" value="UniProtKB-KW"/>
</dbReference>
<dbReference type="InParanoid" id="A8Q571"/>
<accession>A8Q571</accession>
<dbReference type="OMA" id="AASLRWY"/>
<sequence length="324" mass="35542">MLQVLLALVDRVISPDQYGTLLAGVIVLALVHSWAKGPSLLGREERLEAYQLRARDKDSKAIVTAGLNEMAGRVVLVATGGMTPMGLVVIAMLAQQGAHIVVLVPDLSSLDVIQMVDLLRESSRNENIFAESCDMGDMASISEFSKRWFTGKMVQVHPEGTSTAASAVHLPGIPTTEAHRLDTVLFLPMPEGSTPMGSSPDQSYLYNVLGPFHLVESLLPSLQQQPLSRDVRIVSAISPWYAAGMARFDSVMKTNSRAVFEPWTFTGASSLHWIILAKEWQRRFDMIASADQRPRTRVPGMDAEEDSAPVSARRSHISSVLYMR</sequence>
<dbReference type="Gene3D" id="3.40.50.720">
    <property type="entry name" value="NAD(P)-binding Rossmann-like Domain"/>
    <property type="match status" value="1"/>
</dbReference>
<dbReference type="Proteomes" id="UP000008837">
    <property type="component" value="Unassembled WGS sequence"/>
</dbReference>
<reference evidence="3 4" key="1">
    <citation type="journal article" date="2007" name="Proc. Natl. Acad. Sci. U.S.A.">
        <title>Dandruff-associated Malassezia genomes reveal convergent and divergent virulence traits shared with plant and human fungal pathogens.</title>
        <authorList>
            <person name="Xu J."/>
            <person name="Saunders C.W."/>
            <person name="Hu P."/>
            <person name="Grant R.A."/>
            <person name="Boekhout T."/>
            <person name="Kuramae E.E."/>
            <person name="Kronstad J.W."/>
            <person name="Deangelis Y.M."/>
            <person name="Reeder N.L."/>
            <person name="Johnstone K.R."/>
            <person name="Leland M."/>
            <person name="Fieno A.M."/>
            <person name="Begley W.M."/>
            <person name="Sun Y."/>
            <person name="Lacey M.P."/>
            <person name="Chaudhary T."/>
            <person name="Keough T."/>
            <person name="Chu L."/>
            <person name="Sears R."/>
            <person name="Yuan B."/>
            <person name="Dawson T.L.Jr."/>
        </authorList>
    </citation>
    <scope>NUCLEOTIDE SEQUENCE [LARGE SCALE GENOMIC DNA]</scope>
    <source>
        <strain evidence="4">ATCC MYA-4612 / CBS 7966</strain>
    </source>
</reference>
<dbReference type="PANTHER" id="PTHR24320:SF152">
    <property type="entry name" value="SHORT-CHAIN DEHYDROGENASE_REDUCTASE FAMILY PROTEIN"/>
    <property type="match status" value="1"/>
</dbReference>
<dbReference type="KEGG" id="mgl:MGL_2739"/>
<dbReference type="AlphaFoldDB" id="A8Q571"/>
<keyword evidence="2" id="KW-0560">Oxidoreductase</keyword>
<dbReference type="SUPFAM" id="SSF51735">
    <property type="entry name" value="NAD(P)-binding Rossmann-fold domains"/>
    <property type="match status" value="1"/>
</dbReference>
<gene>
    <name evidence="3" type="ORF">MGL_2739</name>
</gene>
<dbReference type="VEuPathDB" id="FungiDB:MGL_2739"/>
<dbReference type="STRING" id="425265.A8Q571"/>
<dbReference type="OrthoDB" id="191979at2759"/>
<proteinExistence type="inferred from homology"/>
<comment type="similarity">
    <text evidence="1">Belongs to the short-chain dehydrogenases/reductases (SDR) family.</text>
</comment>
<dbReference type="RefSeq" id="XP_001730357.1">
    <property type="nucleotide sequence ID" value="XM_001730305.1"/>
</dbReference>
<evidence type="ECO:0000313" key="3">
    <source>
        <dbReference type="EMBL" id="EDP43143.1"/>
    </source>
</evidence>
<dbReference type="EMBL" id="AAYY01000009">
    <property type="protein sequence ID" value="EDP43143.1"/>
    <property type="molecule type" value="Genomic_DNA"/>
</dbReference>
<evidence type="ECO:0000313" key="4">
    <source>
        <dbReference type="Proteomes" id="UP000008837"/>
    </source>
</evidence>
<name>A8Q571_MALGO</name>
<evidence type="ECO:0000256" key="1">
    <source>
        <dbReference type="ARBA" id="ARBA00006484"/>
    </source>
</evidence>
<dbReference type="InterPro" id="IPR036291">
    <property type="entry name" value="NAD(P)-bd_dom_sf"/>
</dbReference>
<dbReference type="FunCoup" id="A8Q571">
    <property type="interactions" value="3"/>
</dbReference>
<evidence type="ECO:0008006" key="5">
    <source>
        <dbReference type="Google" id="ProtNLM"/>
    </source>
</evidence>
<protein>
    <recommendedName>
        <fullName evidence="5">Ketoreductase (KR) domain-containing protein</fullName>
    </recommendedName>
</protein>